<sequence>MLKVSEEELDAFEQDYQGVKKMILGFESASLPSCANCGSEDTASVQVGIIGRTTRIAAATTKVHLRSNGRPGDFFCNSCREYFG</sequence>
<dbReference type="RefSeq" id="WP_145060342.1">
    <property type="nucleotide sequence ID" value="NZ_CP036263.1"/>
</dbReference>
<keyword evidence="2" id="KW-1185">Reference proteome</keyword>
<dbReference type="KEGG" id="amob:HG15A2_23510"/>
<evidence type="ECO:0000313" key="2">
    <source>
        <dbReference type="Proteomes" id="UP000319852"/>
    </source>
</evidence>
<gene>
    <name evidence="1" type="ORF">HG15A2_23510</name>
</gene>
<organism evidence="1 2">
    <name type="scientific">Adhaeretor mobilis</name>
    <dbReference type="NCBI Taxonomy" id="1930276"/>
    <lineage>
        <taxon>Bacteria</taxon>
        <taxon>Pseudomonadati</taxon>
        <taxon>Planctomycetota</taxon>
        <taxon>Planctomycetia</taxon>
        <taxon>Pirellulales</taxon>
        <taxon>Lacipirellulaceae</taxon>
        <taxon>Adhaeretor</taxon>
    </lineage>
</organism>
<proteinExistence type="predicted"/>
<dbReference type="EMBL" id="CP036263">
    <property type="protein sequence ID" value="QDS99061.1"/>
    <property type="molecule type" value="Genomic_DNA"/>
</dbReference>
<dbReference type="Proteomes" id="UP000319852">
    <property type="component" value="Chromosome"/>
</dbReference>
<protein>
    <submittedName>
        <fullName evidence="1">Uncharacterized protein</fullName>
    </submittedName>
</protein>
<evidence type="ECO:0000313" key="1">
    <source>
        <dbReference type="EMBL" id="QDS99061.1"/>
    </source>
</evidence>
<name>A0A517MW02_9BACT</name>
<reference evidence="1 2" key="1">
    <citation type="submission" date="2019-02" db="EMBL/GenBank/DDBJ databases">
        <title>Deep-cultivation of Planctomycetes and their phenomic and genomic characterization uncovers novel biology.</title>
        <authorList>
            <person name="Wiegand S."/>
            <person name="Jogler M."/>
            <person name="Boedeker C."/>
            <person name="Pinto D."/>
            <person name="Vollmers J."/>
            <person name="Rivas-Marin E."/>
            <person name="Kohn T."/>
            <person name="Peeters S.H."/>
            <person name="Heuer A."/>
            <person name="Rast P."/>
            <person name="Oberbeckmann S."/>
            <person name="Bunk B."/>
            <person name="Jeske O."/>
            <person name="Meyerdierks A."/>
            <person name="Storesund J.E."/>
            <person name="Kallscheuer N."/>
            <person name="Luecker S."/>
            <person name="Lage O.M."/>
            <person name="Pohl T."/>
            <person name="Merkel B.J."/>
            <person name="Hornburger P."/>
            <person name="Mueller R.-W."/>
            <person name="Bruemmer F."/>
            <person name="Labrenz M."/>
            <person name="Spormann A.M."/>
            <person name="Op den Camp H."/>
            <person name="Overmann J."/>
            <person name="Amann R."/>
            <person name="Jetten M.S.M."/>
            <person name="Mascher T."/>
            <person name="Medema M.H."/>
            <person name="Devos D.P."/>
            <person name="Kaster A.-K."/>
            <person name="Ovreas L."/>
            <person name="Rohde M."/>
            <person name="Galperin M.Y."/>
            <person name="Jogler C."/>
        </authorList>
    </citation>
    <scope>NUCLEOTIDE SEQUENCE [LARGE SCALE GENOMIC DNA]</scope>
    <source>
        <strain evidence="1 2">HG15A2</strain>
    </source>
</reference>
<accession>A0A517MW02</accession>
<dbReference type="AlphaFoldDB" id="A0A517MW02"/>